<gene>
    <name evidence="2" type="ORF">ACFSTE_21325</name>
</gene>
<comment type="caution">
    <text evidence="2">The sequence shown here is derived from an EMBL/GenBank/DDBJ whole genome shotgun (WGS) entry which is preliminary data.</text>
</comment>
<keyword evidence="3" id="KW-1185">Reference proteome</keyword>
<dbReference type="NCBIfam" id="TIGR04131">
    <property type="entry name" value="Bac_Flav_CTERM"/>
    <property type="match status" value="1"/>
</dbReference>
<accession>A0ABW5NCW9</accession>
<evidence type="ECO:0000256" key="1">
    <source>
        <dbReference type="SAM" id="MobiDB-lite"/>
    </source>
</evidence>
<dbReference type="NCBIfam" id="NF038133">
    <property type="entry name" value="choice_anch_L"/>
    <property type="match status" value="1"/>
</dbReference>
<feature type="region of interest" description="Disordered" evidence="1">
    <location>
        <begin position="85"/>
        <end position="108"/>
    </location>
</feature>
<organism evidence="2 3">
    <name type="scientific">Aquimarina hainanensis</name>
    <dbReference type="NCBI Taxonomy" id="1578017"/>
    <lineage>
        <taxon>Bacteria</taxon>
        <taxon>Pseudomonadati</taxon>
        <taxon>Bacteroidota</taxon>
        <taxon>Flavobacteriia</taxon>
        <taxon>Flavobacteriales</taxon>
        <taxon>Flavobacteriaceae</taxon>
        <taxon>Aquimarina</taxon>
    </lineage>
</organism>
<name>A0ABW5NCW9_9FLAO</name>
<evidence type="ECO:0000313" key="2">
    <source>
        <dbReference type="EMBL" id="MFD2593392.1"/>
    </source>
</evidence>
<proteinExistence type="predicted"/>
<dbReference type="Pfam" id="PF13585">
    <property type="entry name" value="CHU_C"/>
    <property type="match status" value="1"/>
</dbReference>
<protein>
    <submittedName>
        <fullName evidence="2">Choice-of-anchor L domain-containing protein</fullName>
    </submittedName>
</protein>
<evidence type="ECO:0000313" key="3">
    <source>
        <dbReference type="Proteomes" id="UP001597459"/>
    </source>
</evidence>
<dbReference type="EMBL" id="JBHULX010000048">
    <property type="protein sequence ID" value="MFD2593392.1"/>
    <property type="molecule type" value="Genomic_DNA"/>
</dbReference>
<reference evidence="3" key="1">
    <citation type="journal article" date="2019" name="Int. J. Syst. Evol. Microbiol.">
        <title>The Global Catalogue of Microorganisms (GCM) 10K type strain sequencing project: providing services to taxonomists for standard genome sequencing and annotation.</title>
        <authorList>
            <consortium name="The Broad Institute Genomics Platform"/>
            <consortium name="The Broad Institute Genome Sequencing Center for Infectious Disease"/>
            <person name="Wu L."/>
            <person name="Ma J."/>
        </authorList>
    </citation>
    <scope>NUCLEOTIDE SEQUENCE [LARGE SCALE GENOMIC DNA]</scope>
    <source>
        <strain evidence="3">KCTC 42423</strain>
    </source>
</reference>
<dbReference type="InterPro" id="IPR026341">
    <property type="entry name" value="T9SS_type_B"/>
</dbReference>
<dbReference type="RefSeq" id="WP_378254202.1">
    <property type="nucleotide sequence ID" value="NZ_JBHSJV010000001.1"/>
</dbReference>
<dbReference type="InterPro" id="IPR049804">
    <property type="entry name" value="Choice_anch_L"/>
</dbReference>
<dbReference type="Proteomes" id="UP001597459">
    <property type="component" value="Unassembled WGS sequence"/>
</dbReference>
<sequence>MKKIIYIVSFLLIHNLIQGQINVDDTSYTVQELVEDILVNSPCAKVSNFSSSTGTDFGINGIGYFEENGSGFEIDRGIILSTGRAKSAQGPNGVEALSEGSDTSWGGDSDLSSITSTSGLHNATYIQFDFVPTIDFISFDFLFASEEYTQGFPCQFSDVFAFILTDSSGNSENLAVVPNTDPPVPVKVTTINEGVDFNGDGEYTLDGECAPKNPSYYNKTVTPGSSSPIDFNGYTKVLTASGFVTPGETYTIKLVIAENTDGAFDSAVFLKAESFNLGGDLGEDRTVANGNPGCEGTPIVLDANIGAGASYSWFKNGQPVAPGDGTTVLAGGSQLSVMQPGTYNVHAVLSGECQTTDDVVIEFVTPPLIAQSPMEIMECDIDGNGKELFDLTANASRILGTQNASDYVITYHESEEDANEFKTANVEIDTPSSYENLSEEQTIWIRIADHTQTCFEVASFEIKTIVLDVTSQVTMLDEYIICLDEEGTRLNLLPVDRIAVGLVASEYNFQWYRGETVDPANEITGAIQSEYFPLTAGTYTVQAIHTGTGCSFSRTTTVVPSYPPVEAVIDVVSGAFSNRATIAVSVSGNGTYEYQLNTGEWQSSNTFTAVEYGTHIIRVRDAYSCGEISVDLTLTADYPSFFTPNGDGWNDSWAIPEKQGISILDTSIFDRHGKLIRKLRTGSNWDGTYNGKLMPSSDYWFKVTYIENNITKEFTSNFSLIR</sequence>